<comment type="cofactor">
    <cofactor evidence="1">
        <name>Zn(2+)</name>
        <dbReference type="ChEBI" id="CHEBI:29105"/>
    </cofactor>
</comment>
<dbReference type="InterPro" id="IPR055156">
    <property type="entry name" value="HutF-like_N"/>
</dbReference>
<evidence type="ECO:0000259" key="6">
    <source>
        <dbReference type="Pfam" id="PF22429"/>
    </source>
</evidence>
<dbReference type="NCBIfam" id="NF006681">
    <property type="entry name" value="PRK09229.1-2"/>
    <property type="match status" value="1"/>
</dbReference>
<evidence type="ECO:0000256" key="1">
    <source>
        <dbReference type="ARBA" id="ARBA00001947"/>
    </source>
</evidence>
<dbReference type="Gene3D" id="3.20.20.140">
    <property type="entry name" value="Metal-dependent hydrolases"/>
    <property type="match status" value="1"/>
</dbReference>
<accession>A0ABT5YJZ0</accession>
<protein>
    <submittedName>
        <fullName evidence="7">Formimidoylglutamate deiminase</fullName>
        <ecNumber evidence="7">3.5.3.13</ecNumber>
    </submittedName>
</protein>
<dbReference type="InterPro" id="IPR010252">
    <property type="entry name" value="HutF"/>
</dbReference>
<reference evidence="7 8" key="1">
    <citation type="submission" date="2023-03" db="EMBL/GenBank/DDBJ databases">
        <title>Fodinicurvata sp. CAU 1616 isolated from sea sendiment.</title>
        <authorList>
            <person name="Kim W."/>
        </authorList>
    </citation>
    <scope>NUCLEOTIDE SEQUENCE [LARGE SCALE GENOMIC DNA]</scope>
    <source>
        <strain evidence="7 8">CAU 1616</strain>
    </source>
</reference>
<evidence type="ECO:0000313" key="8">
    <source>
        <dbReference type="Proteomes" id="UP001215503"/>
    </source>
</evidence>
<evidence type="ECO:0000256" key="2">
    <source>
        <dbReference type="ARBA" id="ARBA00022723"/>
    </source>
</evidence>
<dbReference type="Proteomes" id="UP001215503">
    <property type="component" value="Unassembled WGS sequence"/>
</dbReference>
<dbReference type="PANTHER" id="PTHR11271">
    <property type="entry name" value="GUANINE DEAMINASE"/>
    <property type="match status" value="1"/>
</dbReference>
<gene>
    <name evidence="7" type="ORF">P2G67_04040</name>
</gene>
<dbReference type="GO" id="GO:0050416">
    <property type="term" value="F:formimidoylglutamate deiminase activity"/>
    <property type="evidence" value="ECO:0007669"/>
    <property type="project" value="UniProtKB-EC"/>
</dbReference>
<dbReference type="Gene3D" id="2.30.40.10">
    <property type="entry name" value="Urease, subunit C, domain 1"/>
    <property type="match status" value="1"/>
</dbReference>
<dbReference type="PANTHER" id="PTHR11271:SF48">
    <property type="entry name" value="AMIDOHYDROLASE-RELATED DOMAIN-CONTAINING PROTEIN"/>
    <property type="match status" value="1"/>
</dbReference>
<dbReference type="EMBL" id="JARHUD010000002">
    <property type="protein sequence ID" value="MDF2095141.1"/>
    <property type="molecule type" value="Genomic_DNA"/>
</dbReference>
<dbReference type="InterPro" id="IPR051607">
    <property type="entry name" value="Metallo-dep_hydrolases"/>
</dbReference>
<keyword evidence="8" id="KW-1185">Reference proteome</keyword>
<keyword evidence="4" id="KW-0862">Zinc</keyword>
<keyword evidence="3 7" id="KW-0378">Hydrolase</keyword>
<comment type="caution">
    <text evidence="7">The sequence shown here is derived from an EMBL/GenBank/DDBJ whole genome shotgun (WGS) entry which is preliminary data.</text>
</comment>
<name>A0ABT5YJZ0_9PROT</name>
<dbReference type="NCBIfam" id="NF006684">
    <property type="entry name" value="PRK09229.1-5"/>
    <property type="match status" value="1"/>
</dbReference>
<dbReference type="RefSeq" id="WP_275820281.1">
    <property type="nucleotide sequence ID" value="NZ_JARHUD010000002.1"/>
</dbReference>
<dbReference type="SUPFAM" id="SSF51338">
    <property type="entry name" value="Composite domain of metallo-dependent hydrolases"/>
    <property type="match status" value="1"/>
</dbReference>
<feature type="domain" description="Formimidoylglutamate deiminase N-terminal" evidence="6">
    <location>
        <begin position="11"/>
        <end position="50"/>
    </location>
</feature>
<keyword evidence="2" id="KW-0479">Metal-binding</keyword>
<evidence type="ECO:0000313" key="7">
    <source>
        <dbReference type="EMBL" id="MDF2095141.1"/>
    </source>
</evidence>
<dbReference type="InterPro" id="IPR032466">
    <property type="entry name" value="Metal_Hydrolase"/>
</dbReference>
<dbReference type="InterPro" id="IPR011059">
    <property type="entry name" value="Metal-dep_hydrolase_composite"/>
</dbReference>
<organism evidence="7 8">
    <name type="scientific">Aquibaculum arenosum</name>
    <dbReference type="NCBI Taxonomy" id="3032591"/>
    <lineage>
        <taxon>Bacteria</taxon>
        <taxon>Pseudomonadati</taxon>
        <taxon>Pseudomonadota</taxon>
        <taxon>Alphaproteobacteria</taxon>
        <taxon>Rhodospirillales</taxon>
        <taxon>Rhodovibrionaceae</taxon>
        <taxon>Aquibaculum</taxon>
    </lineage>
</organism>
<evidence type="ECO:0000259" key="5">
    <source>
        <dbReference type="Pfam" id="PF01979"/>
    </source>
</evidence>
<dbReference type="SUPFAM" id="SSF51556">
    <property type="entry name" value="Metallo-dependent hydrolases"/>
    <property type="match status" value="1"/>
</dbReference>
<dbReference type="InterPro" id="IPR006680">
    <property type="entry name" value="Amidohydro-rel"/>
</dbReference>
<dbReference type="EC" id="3.5.3.13" evidence="7"/>
<dbReference type="NCBIfam" id="TIGR02022">
    <property type="entry name" value="hutF"/>
    <property type="match status" value="1"/>
</dbReference>
<dbReference type="Pfam" id="PF22429">
    <property type="entry name" value="HutF_N"/>
    <property type="match status" value="1"/>
</dbReference>
<dbReference type="Pfam" id="PF01979">
    <property type="entry name" value="Amidohydro_1"/>
    <property type="match status" value="1"/>
</dbReference>
<evidence type="ECO:0000256" key="3">
    <source>
        <dbReference type="ARBA" id="ARBA00022801"/>
    </source>
</evidence>
<evidence type="ECO:0000256" key="4">
    <source>
        <dbReference type="ARBA" id="ARBA00022833"/>
    </source>
</evidence>
<feature type="domain" description="Amidohydrolase-related" evidence="5">
    <location>
        <begin position="55"/>
        <end position="439"/>
    </location>
</feature>
<proteinExistence type="predicted"/>
<sequence>MSALFPTLTRLYAPSAMLAEGWANDVLIEIDEAGWIQRIEAGVAPGDAERAAGPLLPGMPNLHGHAFQRAMAGLAEHASAPEDSFWTWREVMYRFVDRLGPEEAQAIASQLYVEMLEAGYTAAAEFHYLHHAPNGRPYADPAEMGRRVVAAASETGMGLTLLPVLYAQGGFGNQPPGDAQRRFINDIDNFQKIVEVLYEDGARDPNRATGIAPHSLRAVTEGQLREAVESLNRLDTGAPIHIHVAEQLQEVRDCLLWSGQRPVRWLLDRFEVDRRWCLVHATHIDAGECRDLAASGAVAGLCPTTEANLGDGLFPALDYQRSGGTWGIGSDSHISVSPWEELRLLEYGQRLAHQRRNLLRPAAGGSLGGSLYRQALAGGSQACGRPIGALAPGRRADFLILDGTAPALWNREGDALLDAAVFGGFPLPVRDVAVGGRWVVREGRHPLRDAVAEGYRAALSRLLV</sequence>